<dbReference type="InterPro" id="IPR036465">
    <property type="entry name" value="vWFA_dom_sf"/>
</dbReference>
<dbReference type="InterPro" id="IPR002035">
    <property type="entry name" value="VWF_A"/>
</dbReference>
<accession>A0A8J4YDR9</accession>
<evidence type="ECO:0000313" key="3">
    <source>
        <dbReference type="Proteomes" id="UP000770661"/>
    </source>
</evidence>
<dbReference type="Gene3D" id="3.40.50.410">
    <property type="entry name" value="von Willebrand factor, type A domain"/>
    <property type="match status" value="1"/>
</dbReference>
<feature type="domain" description="VWFA" evidence="1">
    <location>
        <begin position="1"/>
        <end position="151"/>
    </location>
</feature>
<name>A0A8J4YDR9_CHIOP</name>
<dbReference type="PROSITE" id="PS50234">
    <property type="entry name" value="VWFA"/>
    <property type="match status" value="1"/>
</dbReference>
<dbReference type="Proteomes" id="UP000770661">
    <property type="component" value="Unassembled WGS sequence"/>
</dbReference>
<dbReference type="PANTHER" id="PTHR10166">
    <property type="entry name" value="VOLTAGE-DEPENDENT CALCIUM CHANNEL SUBUNIT ALPHA-2/DELTA-RELATED"/>
    <property type="match status" value="1"/>
</dbReference>
<proteinExistence type="predicted"/>
<evidence type="ECO:0000259" key="1">
    <source>
        <dbReference type="PROSITE" id="PS50234"/>
    </source>
</evidence>
<dbReference type="GO" id="GO:0005891">
    <property type="term" value="C:voltage-gated calcium channel complex"/>
    <property type="evidence" value="ECO:0007669"/>
    <property type="project" value="TreeGrafter"/>
</dbReference>
<protein>
    <submittedName>
        <fullName evidence="2">Voltage-dependent calcium channel subunit alpha-2/delta-1</fullName>
    </submittedName>
</protein>
<reference evidence="2" key="1">
    <citation type="submission" date="2020-07" db="EMBL/GenBank/DDBJ databases">
        <title>The High-quality genome of the commercially important snow crab, Chionoecetes opilio.</title>
        <authorList>
            <person name="Jeong J.-H."/>
            <person name="Ryu S."/>
        </authorList>
    </citation>
    <scope>NUCLEOTIDE SEQUENCE</scope>
    <source>
        <strain evidence="2">MADBK_172401_WGS</strain>
        <tissue evidence="2">Digestive gland</tissue>
    </source>
</reference>
<gene>
    <name evidence="2" type="primary">CACNA2D1</name>
    <name evidence="2" type="ORF">GWK47_039995</name>
</gene>
<organism evidence="2 3">
    <name type="scientific">Chionoecetes opilio</name>
    <name type="common">Atlantic snow crab</name>
    <name type="synonym">Cancer opilio</name>
    <dbReference type="NCBI Taxonomy" id="41210"/>
    <lineage>
        <taxon>Eukaryota</taxon>
        <taxon>Metazoa</taxon>
        <taxon>Ecdysozoa</taxon>
        <taxon>Arthropoda</taxon>
        <taxon>Crustacea</taxon>
        <taxon>Multicrustacea</taxon>
        <taxon>Malacostraca</taxon>
        <taxon>Eumalacostraca</taxon>
        <taxon>Eucarida</taxon>
        <taxon>Decapoda</taxon>
        <taxon>Pleocyemata</taxon>
        <taxon>Brachyura</taxon>
        <taxon>Eubrachyura</taxon>
        <taxon>Majoidea</taxon>
        <taxon>Majidae</taxon>
        <taxon>Chionoecetes</taxon>
    </lineage>
</organism>
<dbReference type="AlphaFoldDB" id="A0A8J4YDR9"/>
<dbReference type="OrthoDB" id="10054666at2759"/>
<dbReference type="Gene3D" id="3.30.450.20">
    <property type="entry name" value="PAS domain"/>
    <property type="match status" value="1"/>
</dbReference>
<evidence type="ECO:0000313" key="2">
    <source>
        <dbReference type="EMBL" id="KAG0724738.1"/>
    </source>
</evidence>
<sequence length="882" mass="98645">MTVVMQVNKTSEGKECNQPLVQATNTNKQLLFRAIDDLEDGGMASYSNALTFAYEAFKQFEGTRKEGDGANCLKTIMLFSDGGTEWPEEVFKIYHADNDTKSVRIFTYAVGPHPIPTAVLKQMARCTGAMYSVITTRSSIRTKIQESCSSILAPAQPQIGFHTDQYTTTYTSAVTEELTVSLSRPVYNYSDYTNTSTLVGVAGIDVPIRTLKNLSPFESIGPNGYAFIINNNGFLTLHPDLQKQLSYLSSPPHIDLLDVEEDTQSTALIRDNMIARKSETVQIMGKIRIDENHHILHNGTQFSFAPIQNTPYSLGLVNLKNSDHMVVRKPETRPRMALNISLTLVAPWPYCKNQLPGTDVEQLMKLQANVKDKKKKCNDELVQGLLWSQSWTKQLVQKWQGDHSRDIFGRAVFTRFGLSRFYPESTKADVARWRDPWHNPALRRGEVNKGVSVMPHPNGAYISAPVTVKKDKSQVMAGVVGVNFTANALRRSFMEHIRDSEWLTQEDYLLLLLDDGGLIVTANREQFYGVTLQGRFIGDLSMPILNNLKDSGVYKMDMMVNKQALCKQREHIESRGGLRSQHIPNIFTAALNLMMEIFSWAEYLRYLIYSGVLALVAPGVDAWTEWGITQIGGLEACTMERAVYYFGDMTALSSSMKCTNSSDKVPFWAHRLPNTNALLVAIEMNPNSPECGVFSELPGIEVQRVTKVEPCAYQNRYRKRPANQTTCNTTIQATHERSNCCELVEKSCENRGFGDHHGGESGVFGVGGRLCHLHGFIQIGLSHVFTVLCAAHSTVYTDQSMRTAAQCGLWWRERGGGRREGREGGELSNGVKGEALGVNTRVGESDPVFIAEGKLDLTLRIRPRHHTQEGKKMCDMGKKMRL</sequence>
<comment type="caution">
    <text evidence="2">The sequence shown here is derived from an EMBL/GenBank/DDBJ whole genome shotgun (WGS) entry which is preliminary data.</text>
</comment>
<dbReference type="Pfam" id="PF08473">
    <property type="entry name" value="VGCC_alpha2"/>
    <property type="match status" value="1"/>
</dbReference>
<dbReference type="PANTHER" id="PTHR10166:SF37">
    <property type="entry name" value="STOLID, ISOFORM H"/>
    <property type="match status" value="1"/>
</dbReference>
<dbReference type="SUPFAM" id="SSF53300">
    <property type="entry name" value="vWA-like"/>
    <property type="match status" value="1"/>
</dbReference>
<dbReference type="InterPro" id="IPR051173">
    <property type="entry name" value="Ca_channel_alpha-2/delta"/>
</dbReference>
<dbReference type="EMBL" id="JACEEZ010006488">
    <property type="protein sequence ID" value="KAG0724738.1"/>
    <property type="molecule type" value="Genomic_DNA"/>
</dbReference>
<dbReference type="GO" id="GO:0005245">
    <property type="term" value="F:voltage-gated calcium channel activity"/>
    <property type="evidence" value="ECO:0007669"/>
    <property type="project" value="TreeGrafter"/>
</dbReference>
<dbReference type="InterPro" id="IPR013680">
    <property type="entry name" value="VDCC_a2/dsu"/>
</dbReference>
<dbReference type="CDD" id="cd18773">
    <property type="entry name" value="PDC1_HK_sensor"/>
    <property type="match status" value="1"/>
</dbReference>
<keyword evidence="3" id="KW-1185">Reference proteome</keyword>